<dbReference type="InterPro" id="IPR011037">
    <property type="entry name" value="Pyrv_Knase-like_insert_dom_sf"/>
</dbReference>
<evidence type="ECO:0000256" key="8">
    <source>
        <dbReference type="ARBA" id="ARBA00022741"/>
    </source>
</evidence>
<dbReference type="SUPFAM" id="SSF52935">
    <property type="entry name" value="PK C-terminal domain-like"/>
    <property type="match status" value="1"/>
</dbReference>
<evidence type="ECO:0000313" key="18">
    <source>
        <dbReference type="EMBL" id="MEE3715564.1"/>
    </source>
</evidence>
<feature type="domain" description="Pyruvate kinase C-terminal" evidence="17">
    <location>
        <begin position="355"/>
        <end position="469"/>
    </location>
</feature>
<dbReference type="InterPro" id="IPR015795">
    <property type="entry name" value="Pyrv_Knase_C"/>
</dbReference>
<evidence type="ECO:0000256" key="15">
    <source>
        <dbReference type="RuleBase" id="RU000504"/>
    </source>
</evidence>
<evidence type="ECO:0000256" key="11">
    <source>
        <dbReference type="ARBA" id="ARBA00022842"/>
    </source>
</evidence>
<evidence type="ECO:0000256" key="14">
    <source>
        <dbReference type="NCBIfam" id="TIGR01064"/>
    </source>
</evidence>
<comment type="similarity">
    <text evidence="4 15">Belongs to the pyruvate kinase family.</text>
</comment>
<keyword evidence="6 15" id="KW-0808">Transferase</keyword>
<comment type="cofactor">
    <cofactor evidence="1">
        <name>Mg(2+)</name>
        <dbReference type="ChEBI" id="CHEBI:18420"/>
    </cofactor>
</comment>
<accession>A0AAW9PV25</accession>
<comment type="cofactor">
    <cofactor evidence="2">
        <name>K(+)</name>
        <dbReference type="ChEBI" id="CHEBI:29103"/>
    </cofactor>
</comment>
<dbReference type="SUPFAM" id="SSF51621">
    <property type="entry name" value="Phosphoenolpyruvate/pyruvate domain"/>
    <property type="match status" value="1"/>
</dbReference>
<comment type="catalytic activity">
    <reaction evidence="15">
        <text>pyruvate + ATP = phosphoenolpyruvate + ADP + H(+)</text>
        <dbReference type="Rhea" id="RHEA:18157"/>
        <dbReference type="ChEBI" id="CHEBI:15361"/>
        <dbReference type="ChEBI" id="CHEBI:15378"/>
        <dbReference type="ChEBI" id="CHEBI:30616"/>
        <dbReference type="ChEBI" id="CHEBI:58702"/>
        <dbReference type="ChEBI" id="CHEBI:456216"/>
        <dbReference type="EC" id="2.7.1.40"/>
    </reaction>
</comment>
<keyword evidence="9 15" id="KW-0418">Kinase</keyword>
<name>A0AAW9PV25_9CYAN</name>
<evidence type="ECO:0000256" key="3">
    <source>
        <dbReference type="ARBA" id="ARBA00004997"/>
    </source>
</evidence>
<dbReference type="GO" id="GO:0005524">
    <property type="term" value="F:ATP binding"/>
    <property type="evidence" value="ECO:0007669"/>
    <property type="project" value="UniProtKB-KW"/>
</dbReference>
<comment type="caution">
    <text evidence="18">The sequence shown here is derived from an EMBL/GenBank/DDBJ whole genome shotgun (WGS) entry which is preliminary data.</text>
</comment>
<dbReference type="Proteomes" id="UP001333818">
    <property type="component" value="Unassembled WGS sequence"/>
</dbReference>
<dbReference type="FunFam" id="3.20.20.60:FF:000025">
    <property type="entry name" value="Pyruvate kinase"/>
    <property type="match status" value="1"/>
</dbReference>
<keyword evidence="11 15" id="KW-0460">Magnesium</keyword>
<sequence length="481" mass="52360">MSPLSHRTKVVATIGPASNSREVIHNLIQAGMVVARLNFSHGSYEDHARTVKLLREVSEELNVPVSLLQDLQGPKVRVGQLPDGAIALQDGDAISLVPIADFHHQPLTIPIDYPHLAEEAQAGTRILLDDGLLEFTVTEISESVVKCLVVRGGLLKSRKGVNLPSLNLRLPSMTEKDIQDLDFGLTQGVDWISLSFVRQAEDIRALKALLKQKGADTPVIAKIEKPQAIEHLDAILDECDGVMVARGDLGVEVNPERVPLLQKRIIRACNLRGIPVITATQMLDSMIQNPRPTRAEASDVANAIIDGTDAVMLSGESAVGAFPVQSVEMLVRIAAEVEPTLDFSNLPPYEINETHAISEALNAIARILTLKCIVALTNTSYTARLAAAERPQQPIIAITPNQKTYQRLNLIWGVQPLLLPATYDSIEAQIDLVEALLLSKDLVKPDDTILILGGIPLKQTGGTNLLKIHRIKSETRSPDFV</sequence>
<evidence type="ECO:0000256" key="13">
    <source>
        <dbReference type="ARBA" id="ARBA00023317"/>
    </source>
</evidence>
<dbReference type="NCBIfam" id="NF004978">
    <property type="entry name" value="PRK06354.1"/>
    <property type="match status" value="1"/>
</dbReference>
<dbReference type="FunFam" id="2.40.33.10:FF:000001">
    <property type="entry name" value="Pyruvate kinase"/>
    <property type="match status" value="1"/>
</dbReference>
<evidence type="ECO:0000256" key="7">
    <source>
        <dbReference type="ARBA" id="ARBA00022723"/>
    </source>
</evidence>
<evidence type="ECO:0000256" key="1">
    <source>
        <dbReference type="ARBA" id="ARBA00001946"/>
    </source>
</evidence>
<evidence type="ECO:0000259" key="17">
    <source>
        <dbReference type="Pfam" id="PF02887"/>
    </source>
</evidence>
<dbReference type="InterPro" id="IPR040442">
    <property type="entry name" value="Pyrv_kinase-like_dom_sf"/>
</dbReference>
<evidence type="ECO:0000256" key="5">
    <source>
        <dbReference type="ARBA" id="ARBA00012142"/>
    </source>
</evidence>
<organism evidence="18 19">
    <name type="scientific">Tumidithrix elongata BACA0141</name>
    <dbReference type="NCBI Taxonomy" id="2716417"/>
    <lineage>
        <taxon>Bacteria</taxon>
        <taxon>Bacillati</taxon>
        <taxon>Cyanobacteriota</taxon>
        <taxon>Cyanophyceae</taxon>
        <taxon>Pseudanabaenales</taxon>
        <taxon>Pseudanabaenaceae</taxon>
        <taxon>Tumidithrix</taxon>
        <taxon>Tumidithrix elongata</taxon>
    </lineage>
</organism>
<dbReference type="Gene3D" id="3.40.1380.20">
    <property type="entry name" value="Pyruvate kinase, C-terminal domain"/>
    <property type="match status" value="1"/>
</dbReference>
<protein>
    <recommendedName>
        <fullName evidence="5 14">Pyruvate kinase</fullName>
        <ecNumber evidence="5 14">2.7.1.40</ecNumber>
    </recommendedName>
</protein>
<gene>
    <name evidence="18" type="primary">pyk</name>
    <name evidence="18" type="ORF">V2H45_02260</name>
</gene>
<dbReference type="Pfam" id="PF00224">
    <property type="entry name" value="PK"/>
    <property type="match status" value="1"/>
</dbReference>
<evidence type="ECO:0000256" key="6">
    <source>
        <dbReference type="ARBA" id="ARBA00022679"/>
    </source>
</evidence>
<dbReference type="PRINTS" id="PR01050">
    <property type="entry name" value="PYRUVTKNASE"/>
</dbReference>
<dbReference type="EC" id="2.7.1.40" evidence="5 14"/>
<keyword evidence="19" id="KW-1185">Reference proteome</keyword>
<dbReference type="NCBIfam" id="TIGR01064">
    <property type="entry name" value="pyruv_kin"/>
    <property type="match status" value="1"/>
</dbReference>
<keyword evidence="10" id="KW-0067">ATP-binding</keyword>
<keyword evidence="7" id="KW-0479">Metal-binding</keyword>
<dbReference type="Gene3D" id="2.40.33.10">
    <property type="entry name" value="PK beta-barrel domain-like"/>
    <property type="match status" value="1"/>
</dbReference>
<dbReference type="GO" id="GO:0000287">
    <property type="term" value="F:magnesium ion binding"/>
    <property type="evidence" value="ECO:0007669"/>
    <property type="project" value="UniProtKB-UniRule"/>
</dbReference>
<evidence type="ECO:0000256" key="9">
    <source>
        <dbReference type="ARBA" id="ARBA00022777"/>
    </source>
</evidence>
<evidence type="ECO:0000259" key="16">
    <source>
        <dbReference type="Pfam" id="PF00224"/>
    </source>
</evidence>
<dbReference type="Pfam" id="PF02887">
    <property type="entry name" value="PK_C"/>
    <property type="match status" value="1"/>
</dbReference>
<dbReference type="InterPro" id="IPR015813">
    <property type="entry name" value="Pyrv/PenolPyrv_kinase-like_dom"/>
</dbReference>
<dbReference type="InterPro" id="IPR015793">
    <property type="entry name" value="Pyrv_Knase_brl"/>
</dbReference>
<keyword evidence="12 15" id="KW-0324">Glycolysis</keyword>
<dbReference type="Gene3D" id="3.20.20.60">
    <property type="entry name" value="Phosphoenolpyruvate-binding domains"/>
    <property type="match status" value="1"/>
</dbReference>
<feature type="domain" description="Pyruvate kinase barrel" evidence="16">
    <location>
        <begin position="6"/>
        <end position="327"/>
    </location>
</feature>
<proteinExistence type="inferred from homology"/>
<comment type="pathway">
    <text evidence="3 15">Carbohydrate degradation; glycolysis; pyruvate from D-glyceraldehyde 3-phosphate: step 5/5.</text>
</comment>
<keyword evidence="13 18" id="KW-0670">Pyruvate</keyword>
<dbReference type="GO" id="GO:0004743">
    <property type="term" value="F:pyruvate kinase activity"/>
    <property type="evidence" value="ECO:0007669"/>
    <property type="project" value="UniProtKB-UniRule"/>
</dbReference>
<dbReference type="PANTHER" id="PTHR11817">
    <property type="entry name" value="PYRUVATE KINASE"/>
    <property type="match status" value="1"/>
</dbReference>
<dbReference type="InterPro" id="IPR036918">
    <property type="entry name" value="Pyrv_Knase_C_sf"/>
</dbReference>
<evidence type="ECO:0000256" key="4">
    <source>
        <dbReference type="ARBA" id="ARBA00008663"/>
    </source>
</evidence>
<dbReference type="NCBIfam" id="NF004491">
    <property type="entry name" value="PRK05826.1"/>
    <property type="match status" value="1"/>
</dbReference>
<dbReference type="EMBL" id="JAZBJZ010000005">
    <property type="protein sequence ID" value="MEE3715564.1"/>
    <property type="molecule type" value="Genomic_DNA"/>
</dbReference>
<dbReference type="AlphaFoldDB" id="A0AAW9PV25"/>
<dbReference type="InterPro" id="IPR001697">
    <property type="entry name" value="Pyr_Knase"/>
</dbReference>
<keyword evidence="8" id="KW-0547">Nucleotide-binding</keyword>
<evidence type="ECO:0000313" key="19">
    <source>
        <dbReference type="Proteomes" id="UP001333818"/>
    </source>
</evidence>
<dbReference type="SUPFAM" id="SSF50800">
    <property type="entry name" value="PK beta-barrel domain-like"/>
    <property type="match status" value="1"/>
</dbReference>
<dbReference type="GO" id="GO:0030955">
    <property type="term" value="F:potassium ion binding"/>
    <property type="evidence" value="ECO:0007669"/>
    <property type="project" value="UniProtKB-UniRule"/>
</dbReference>
<evidence type="ECO:0000256" key="10">
    <source>
        <dbReference type="ARBA" id="ARBA00022840"/>
    </source>
</evidence>
<evidence type="ECO:0000256" key="2">
    <source>
        <dbReference type="ARBA" id="ARBA00001958"/>
    </source>
</evidence>
<evidence type="ECO:0000256" key="12">
    <source>
        <dbReference type="ARBA" id="ARBA00023152"/>
    </source>
</evidence>
<dbReference type="InterPro" id="IPR015806">
    <property type="entry name" value="Pyrv_Knase_insert_dom_sf"/>
</dbReference>
<dbReference type="RefSeq" id="WP_330481988.1">
    <property type="nucleotide sequence ID" value="NZ_JAZBJZ010000005.1"/>
</dbReference>
<dbReference type="GO" id="GO:0016301">
    <property type="term" value="F:kinase activity"/>
    <property type="evidence" value="ECO:0007669"/>
    <property type="project" value="UniProtKB-KW"/>
</dbReference>
<reference evidence="18" key="1">
    <citation type="submission" date="2024-01" db="EMBL/GenBank/DDBJ databases">
        <title>Bank of Algae and Cyanobacteria of the Azores (BACA) strain genomes.</title>
        <authorList>
            <person name="Luz R."/>
            <person name="Cordeiro R."/>
            <person name="Fonseca A."/>
            <person name="Goncalves V."/>
        </authorList>
    </citation>
    <scope>NUCLEOTIDE SEQUENCE</scope>
    <source>
        <strain evidence="18">BACA0141</strain>
    </source>
</reference>